<protein>
    <recommendedName>
        <fullName evidence="4">Mannosyltransferase PIG-M</fullName>
    </recommendedName>
</protein>
<keyword evidence="1" id="KW-0472">Membrane</keyword>
<feature type="transmembrane region" description="Helical" evidence="1">
    <location>
        <begin position="265"/>
        <end position="290"/>
    </location>
</feature>
<organism evidence="2 3">
    <name type="scientific">Gordonia asplenii</name>
    <dbReference type="NCBI Taxonomy" id="2725283"/>
    <lineage>
        <taxon>Bacteria</taxon>
        <taxon>Bacillati</taxon>
        <taxon>Actinomycetota</taxon>
        <taxon>Actinomycetes</taxon>
        <taxon>Mycobacteriales</taxon>
        <taxon>Gordoniaceae</taxon>
        <taxon>Gordonia</taxon>
    </lineage>
</organism>
<gene>
    <name evidence="2" type="ORF">HH308_19910</name>
</gene>
<feature type="transmembrane region" description="Helical" evidence="1">
    <location>
        <begin position="113"/>
        <end position="130"/>
    </location>
</feature>
<dbReference type="Proteomes" id="UP000550729">
    <property type="component" value="Unassembled WGS sequence"/>
</dbReference>
<feature type="transmembrane region" description="Helical" evidence="1">
    <location>
        <begin position="235"/>
        <end position="253"/>
    </location>
</feature>
<feature type="transmembrane region" description="Helical" evidence="1">
    <location>
        <begin position="182"/>
        <end position="199"/>
    </location>
</feature>
<evidence type="ECO:0000313" key="3">
    <source>
        <dbReference type="Proteomes" id="UP000550729"/>
    </source>
</evidence>
<keyword evidence="3" id="KW-1185">Reference proteome</keyword>
<feature type="transmembrane region" description="Helical" evidence="1">
    <location>
        <begin position="211"/>
        <end position="229"/>
    </location>
</feature>
<comment type="caution">
    <text evidence="2">The sequence shown here is derived from an EMBL/GenBank/DDBJ whole genome shotgun (WGS) entry which is preliminary data.</text>
</comment>
<dbReference type="RefSeq" id="WP_170195986.1">
    <property type="nucleotide sequence ID" value="NZ_JABBNB010000023.1"/>
</dbReference>
<feature type="transmembrane region" description="Helical" evidence="1">
    <location>
        <begin position="335"/>
        <end position="356"/>
    </location>
</feature>
<evidence type="ECO:0008006" key="4">
    <source>
        <dbReference type="Google" id="ProtNLM"/>
    </source>
</evidence>
<accession>A0A848KXJ1</accession>
<proteinExistence type="predicted"/>
<keyword evidence="1" id="KW-0812">Transmembrane</keyword>
<feature type="transmembrane region" description="Helical" evidence="1">
    <location>
        <begin position="142"/>
        <end position="162"/>
    </location>
</feature>
<sequence length="495" mass="54617">MSDLRPEPATTRPPDRWRRYLAGRGTEALVLLNSLIITCYALVWSYYSKAVCGGAPYFPDGRSHVWPVGNPDAAIPCYSDIMFLWVGRDINNHVFPYINGGIDASGHLFGGSVEYPVLSGMMMWLGAIGAHTDTGFFTHTVWLLVPFALAITVLLALLTRWWVLLWAASGPLVFYAFHNWELPVVFTSVAAVAVMAWGASTSPSTGERRMTLRNSAILASILLAIGFCLKLYPGFFVLPLAAYVLTGGGFAAAKGVDASSARRALDWAGAIWVAAAAAITVIVVQLPFMIGGFEGWKAAMTFQGKRRADVDTNSIWHWGFRFIVGRSHMDTYNTLVGILSPLLILSAWCVAMYLGWKVYQRRGAFPWIGVAAAMLAGFMVFHKVNSPQYMLWVLPFFVLLQIRWQVIGVYIVANLVLDMTIFRLFGIMNSGAPMKWWVIGGVNFGVWVQSILLVYLIYAFVHASLREPLASMGLRRKVIEPVDADPSDDAELAPA</sequence>
<feature type="transmembrane region" description="Helical" evidence="1">
    <location>
        <begin position="437"/>
        <end position="461"/>
    </location>
</feature>
<evidence type="ECO:0000256" key="1">
    <source>
        <dbReference type="SAM" id="Phobius"/>
    </source>
</evidence>
<reference evidence="2 3" key="1">
    <citation type="submission" date="2020-04" db="EMBL/GenBank/DDBJ databases">
        <title>Gordonia sp. nov. TBRC 11910.</title>
        <authorList>
            <person name="Suriyachadkun C."/>
        </authorList>
    </citation>
    <scope>NUCLEOTIDE SEQUENCE [LARGE SCALE GENOMIC DNA]</scope>
    <source>
        <strain evidence="2 3">TBRC 11910</strain>
    </source>
</reference>
<feature type="transmembrane region" description="Helical" evidence="1">
    <location>
        <begin position="363"/>
        <end position="382"/>
    </location>
</feature>
<dbReference type="EMBL" id="JABBNB010000023">
    <property type="protein sequence ID" value="NMO03484.1"/>
    <property type="molecule type" value="Genomic_DNA"/>
</dbReference>
<feature type="transmembrane region" description="Helical" evidence="1">
    <location>
        <begin position="28"/>
        <end position="47"/>
    </location>
</feature>
<dbReference type="AlphaFoldDB" id="A0A848KXJ1"/>
<evidence type="ECO:0000313" key="2">
    <source>
        <dbReference type="EMBL" id="NMO03484.1"/>
    </source>
</evidence>
<keyword evidence="1" id="KW-1133">Transmembrane helix</keyword>
<name>A0A848KXJ1_9ACTN</name>
<feature type="transmembrane region" description="Helical" evidence="1">
    <location>
        <begin position="402"/>
        <end position="425"/>
    </location>
</feature>